<gene>
    <name evidence="1" type="ORF">KC01_LOCUS16552</name>
</gene>
<accession>A0AAV2KEZ2</accession>
<name>A0AAV2KEZ2_KNICA</name>
<protein>
    <submittedName>
        <fullName evidence="1">Uncharacterized protein</fullName>
    </submittedName>
</protein>
<dbReference type="EMBL" id="OZ035839">
    <property type="protein sequence ID" value="CAL1586500.1"/>
    <property type="molecule type" value="Genomic_DNA"/>
</dbReference>
<reference evidence="1 2" key="1">
    <citation type="submission" date="2024-04" db="EMBL/GenBank/DDBJ databases">
        <authorList>
            <person name="Waldvogel A.-M."/>
            <person name="Schoenle A."/>
        </authorList>
    </citation>
    <scope>NUCLEOTIDE SEQUENCE [LARGE SCALE GENOMIC DNA]</scope>
</reference>
<evidence type="ECO:0000313" key="2">
    <source>
        <dbReference type="Proteomes" id="UP001497482"/>
    </source>
</evidence>
<sequence>MNTSDSLWSLKIETAVFWCQTISHGTPLIYPTLLFCPSTYPSIPPPLPPPNPALLLIRAPGSGTILLGRSLWNGTVPVPPRHCPSISRHGQAEPKEIF</sequence>
<organism evidence="1 2">
    <name type="scientific">Knipowitschia caucasica</name>
    <name type="common">Caucasian dwarf goby</name>
    <name type="synonym">Pomatoschistus caucasicus</name>
    <dbReference type="NCBI Taxonomy" id="637954"/>
    <lineage>
        <taxon>Eukaryota</taxon>
        <taxon>Metazoa</taxon>
        <taxon>Chordata</taxon>
        <taxon>Craniata</taxon>
        <taxon>Vertebrata</taxon>
        <taxon>Euteleostomi</taxon>
        <taxon>Actinopterygii</taxon>
        <taxon>Neopterygii</taxon>
        <taxon>Teleostei</taxon>
        <taxon>Neoteleostei</taxon>
        <taxon>Acanthomorphata</taxon>
        <taxon>Gobiaria</taxon>
        <taxon>Gobiiformes</taxon>
        <taxon>Gobioidei</taxon>
        <taxon>Gobiidae</taxon>
        <taxon>Gobiinae</taxon>
        <taxon>Knipowitschia</taxon>
    </lineage>
</organism>
<proteinExistence type="predicted"/>
<keyword evidence="2" id="KW-1185">Reference proteome</keyword>
<dbReference type="AlphaFoldDB" id="A0AAV2KEZ2"/>
<dbReference type="Proteomes" id="UP001497482">
    <property type="component" value="Chromosome 17"/>
</dbReference>
<evidence type="ECO:0000313" key="1">
    <source>
        <dbReference type="EMBL" id="CAL1586500.1"/>
    </source>
</evidence>